<keyword evidence="2" id="KW-0238">DNA-binding</keyword>
<proteinExistence type="predicted"/>
<dbReference type="Pfam" id="PF12728">
    <property type="entry name" value="HTH_17"/>
    <property type="match status" value="1"/>
</dbReference>
<accession>A0A2N5P978</accession>
<feature type="domain" description="Helix-turn-helix" evidence="1">
    <location>
        <begin position="19"/>
        <end position="71"/>
    </location>
</feature>
<evidence type="ECO:0000313" key="3">
    <source>
        <dbReference type="EMBL" id="PLT74455.1"/>
    </source>
</evidence>
<comment type="caution">
    <text evidence="2">The sequence shown here is derived from an EMBL/GenBank/DDBJ whole genome shotgun (WGS) entry which is preliminary data.</text>
</comment>
<organism evidence="2 5">
    <name type="scientific">Mediterraneibacter gnavus</name>
    <name type="common">Ruminococcus gnavus</name>
    <dbReference type="NCBI Taxonomy" id="33038"/>
    <lineage>
        <taxon>Bacteria</taxon>
        <taxon>Bacillati</taxon>
        <taxon>Bacillota</taxon>
        <taxon>Clostridia</taxon>
        <taxon>Lachnospirales</taxon>
        <taxon>Lachnospiraceae</taxon>
        <taxon>Mediterraneibacter</taxon>
    </lineage>
</organism>
<dbReference type="Proteomes" id="UP000235093">
    <property type="component" value="Unassembled WGS sequence"/>
</dbReference>
<dbReference type="EMBL" id="NIHT01000032">
    <property type="protein sequence ID" value="PLT71605.1"/>
    <property type="molecule type" value="Genomic_DNA"/>
</dbReference>
<dbReference type="RefSeq" id="WP_071143991.1">
    <property type="nucleotide sequence ID" value="NZ_CP176629.1"/>
</dbReference>
<sequence>MRSLGGEHIGTHSEEKRVYEVEDIQEILNIGRTKAYAFIQEVYVKQKPFKVIKIGNIYRIPKSSFDHWLDEGN</sequence>
<dbReference type="InterPro" id="IPR041657">
    <property type="entry name" value="HTH_17"/>
</dbReference>
<gene>
    <name evidence="2" type="ORF">CDL23_14745</name>
    <name evidence="3" type="ORF">CDL26_02595</name>
</gene>
<reference evidence="4 5" key="1">
    <citation type="journal article" date="2017" name="Genome Med.">
        <title>A novel Ruminococcus gnavus clade enriched in inflammatory bowel disease patients.</title>
        <authorList>
            <person name="Hall A.B."/>
            <person name="Yassour M."/>
            <person name="Sauk J."/>
            <person name="Garner A."/>
            <person name="Jiang X."/>
            <person name="Arthur T."/>
            <person name="Lagoudas G.K."/>
            <person name="Vatanen T."/>
            <person name="Fornelos N."/>
            <person name="Wilson R."/>
            <person name="Bertha M."/>
            <person name="Cohen M."/>
            <person name="Garber J."/>
            <person name="Khalili H."/>
            <person name="Gevers D."/>
            <person name="Ananthakrishnan A.N."/>
            <person name="Kugathasan S."/>
            <person name="Lander E.S."/>
            <person name="Blainey P."/>
            <person name="Vlamakis H."/>
            <person name="Xavier R.J."/>
            <person name="Huttenhower C."/>
        </authorList>
    </citation>
    <scope>NUCLEOTIDE SEQUENCE [LARGE SCALE GENOMIC DNA]</scope>
    <source>
        <strain evidence="3 4">RJX1124</strain>
        <strain evidence="2 5">RJX1125</strain>
    </source>
</reference>
<evidence type="ECO:0000313" key="4">
    <source>
        <dbReference type="Proteomes" id="UP000234891"/>
    </source>
</evidence>
<name>A0A2N5P978_MEDGN</name>
<evidence type="ECO:0000313" key="5">
    <source>
        <dbReference type="Proteomes" id="UP000235093"/>
    </source>
</evidence>
<protein>
    <submittedName>
        <fullName evidence="2">DNA-binding protein</fullName>
    </submittedName>
</protein>
<dbReference type="Proteomes" id="UP000234891">
    <property type="component" value="Unassembled WGS sequence"/>
</dbReference>
<dbReference type="GO" id="GO:0003677">
    <property type="term" value="F:DNA binding"/>
    <property type="evidence" value="ECO:0007669"/>
    <property type="project" value="UniProtKB-KW"/>
</dbReference>
<dbReference type="EMBL" id="NIHS01000003">
    <property type="protein sequence ID" value="PLT74455.1"/>
    <property type="molecule type" value="Genomic_DNA"/>
</dbReference>
<dbReference type="AlphaFoldDB" id="A0A2N5P978"/>
<evidence type="ECO:0000313" key="2">
    <source>
        <dbReference type="EMBL" id="PLT71605.1"/>
    </source>
</evidence>
<evidence type="ECO:0000259" key="1">
    <source>
        <dbReference type="Pfam" id="PF12728"/>
    </source>
</evidence>